<dbReference type="KEGG" id="cpas:Clopa_0947"/>
<evidence type="ECO:0000256" key="6">
    <source>
        <dbReference type="ARBA" id="ARBA00023136"/>
    </source>
</evidence>
<feature type="transmembrane region" description="Helical" evidence="7">
    <location>
        <begin position="182"/>
        <end position="207"/>
    </location>
</feature>
<evidence type="ECO:0000313" key="9">
    <source>
        <dbReference type="EMBL" id="AGK95963.1"/>
    </source>
</evidence>
<dbReference type="Proteomes" id="UP000013523">
    <property type="component" value="Chromosome"/>
</dbReference>
<accession>R4K069</accession>
<evidence type="ECO:0000256" key="5">
    <source>
        <dbReference type="ARBA" id="ARBA00022989"/>
    </source>
</evidence>
<evidence type="ECO:0000256" key="1">
    <source>
        <dbReference type="ARBA" id="ARBA00004651"/>
    </source>
</evidence>
<dbReference type="eggNOG" id="COG0395">
    <property type="taxonomic scope" value="Bacteria"/>
</dbReference>
<evidence type="ECO:0000256" key="2">
    <source>
        <dbReference type="ARBA" id="ARBA00022448"/>
    </source>
</evidence>
<dbReference type="InterPro" id="IPR035906">
    <property type="entry name" value="MetI-like_sf"/>
</dbReference>
<evidence type="ECO:0000256" key="4">
    <source>
        <dbReference type="ARBA" id="ARBA00022692"/>
    </source>
</evidence>
<keyword evidence="2 7" id="KW-0813">Transport</keyword>
<feature type="domain" description="ABC transmembrane type-1" evidence="8">
    <location>
        <begin position="70"/>
        <end position="261"/>
    </location>
</feature>
<keyword evidence="5 7" id="KW-1133">Transmembrane helix</keyword>
<comment type="subcellular location">
    <subcellularLocation>
        <location evidence="1 7">Cell membrane</location>
        <topology evidence="1 7">Multi-pass membrane protein</topology>
    </subcellularLocation>
</comment>
<feature type="transmembrane region" description="Helical" evidence="7">
    <location>
        <begin position="9"/>
        <end position="28"/>
    </location>
</feature>
<dbReference type="RefSeq" id="WP_015614287.1">
    <property type="nucleotide sequence ID" value="NC_021182.1"/>
</dbReference>
<dbReference type="SUPFAM" id="SSF161098">
    <property type="entry name" value="MetI-like"/>
    <property type="match status" value="1"/>
</dbReference>
<comment type="similarity">
    <text evidence="7">Belongs to the binding-protein-dependent transport system permease family.</text>
</comment>
<protein>
    <submittedName>
        <fullName evidence="9">ABC-type sugar transport system, permease component</fullName>
    </submittedName>
</protein>
<keyword evidence="3" id="KW-1003">Cell membrane</keyword>
<dbReference type="Pfam" id="PF00528">
    <property type="entry name" value="BPD_transp_1"/>
    <property type="match status" value="1"/>
</dbReference>
<evidence type="ECO:0000256" key="7">
    <source>
        <dbReference type="RuleBase" id="RU363032"/>
    </source>
</evidence>
<dbReference type="CDD" id="cd06261">
    <property type="entry name" value="TM_PBP2"/>
    <property type="match status" value="1"/>
</dbReference>
<gene>
    <name evidence="9" type="ORF">Clopa_0947</name>
</gene>
<dbReference type="PANTHER" id="PTHR32243">
    <property type="entry name" value="MALTOSE TRANSPORT SYSTEM PERMEASE-RELATED"/>
    <property type="match status" value="1"/>
</dbReference>
<feature type="transmembrane region" description="Helical" evidence="7">
    <location>
        <begin position="138"/>
        <end position="161"/>
    </location>
</feature>
<keyword evidence="9" id="KW-0762">Sugar transport</keyword>
<dbReference type="AlphaFoldDB" id="R4K069"/>
<organism evidence="9 10">
    <name type="scientific">Clostridium pasteurianum BC1</name>
    <dbReference type="NCBI Taxonomy" id="86416"/>
    <lineage>
        <taxon>Bacteria</taxon>
        <taxon>Bacillati</taxon>
        <taxon>Bacillota</taxon>
        <taxon>Clostridia</taxon>
        <taxon>Eubacteriales</taxon>
        <taxon>Clostridiaceae</taxon>
        <taxon>Clostridium</taxon>
    </lineage>
</organism>
<keyword evidence="6 7" id="KW-0472">Membrane</keyword>
<dbReference type="Gene3D" id="1.10.3720.10">
    <property type="entry name" value="MetI-like"/>
    <property type="match status" value="1"/>
</dbReference>
<dbReference type="GO" id="GO:0055085">
    <property type="term" value="P:transmembrane transport"/>
    <property type="evidence" value="ECO:0007669"/>
    <property type="project" value="InterPro"/>
</dbReference>
<dbReference type="STRING" id="86416.Clopa_0947"/>
<dbReference type="PANTHER" id="PTHR32243:SF18">
    <property type="entry name" value="INNER MEMBRANE ABC TRANSPORTER PERMEASE PROTEIN YCJP"/>
    <property type="match status" value="1"/>
</dbReference>
<dbReference type="PROSITE" id="PS50928">
    <property type="entry name" value="ABC_TM1"/>
    <property type="match status" value="1"/>
</dbReference>
<dbReference type="InterPro" id="IPR050901">
    <property type="entry name" value="BP-dep_ABC_trans_perm"/>
</dbReference>
<dbReference type="EMBL" id="CP003261">
    <property type="protein sequence ID" value="AGK95963.1"/>
    <property type="molecule type" value="Genomic_DNA"/>
</dbReference>
<keyword evidence="4 7" id="KW-0812">Transmembrane</keyword>
<evidence type="ECO:0000256" key="3">
    <source>
        <dbReference type="ARBA" id="ARBA00022475"/>
    </source>
</evidence>
<dbReference type="InterPro" id="IPR000515">
    <property type="entry name" value="MetI-like"/>
</dbReference>
<evidence type="ECO:0000313" key="10">
    <source>
        <dbReference type="Proteomes" id="UP000013523"/>
    </source>
</evidence>
<dbReference type="GO" id="GO:0005886">
    <property type="term" value="C:plasma membrane"/>
    <property type="evidence" value="ECO:0007669"/>
    <property type="project" value="UniProtKB-SubCell"/>
</dbReference>
<dbReference type="OrthoDB" id="9794684at2"/>
<keyword evidence="10" id="KW-1185">Reference proteome</keyword>
<reference evidence="9 10" key="1">
    <citation type="submission" date="2012-01" db="EMBL/GenBank/DDBJ databases">
        <title>Complete sequence of chromosome of Clostridium pasteurianum BC1.</title>
        <authorList>
            <consortium name="US DOE Joint Genome Institute"/>
            <person name="Lucas S."/>
            <person name="Han J."/>
            <person name="Lapidus A."/>
            <person name="Cheng J.-F."/>
            <person name="Goodwin L."/>
            <person name="Pitluck S."/>
            <person name="Peters L."/>
            <person name="Mikhailova N."/>
            <person name="Teshima H."/>
            <person name="Detter J.C."/>
            <person name="Han C."/>
            <person name="Tapia R."/>
            <person name="Land M."/>
            <person name="Hauser L."/>
            <person name="Kyrpides N."/>
            <person name="Ivanova N."/>
            <person name="Pagani I."/>
            <person name="Dunn J."/>
            <person name="Taghavi S."/>
            <person name="Francis A."/>
            <person name="van der Lelie D."/>
            <person name="Woyke T."/>
        </authorList>
    </citation>
    <scope>NUCLEOTIDE SEQUENCE [LARGE SCALE GENOMIC DNA]</scope>
    <source>
        <strain evidence="9 10">BC1</strain>
    </source>
</reference>
<feature type="transmembrane region" description="Helical" evidence="7">
    <location>
        <begin position="74"/>
        <end position="96"/>
    </location>
</feature>
<dbReference type="PATRIC" id="fig|86416.3.peg.937"/>
<feature type="transmembrane region" description="Helical" evidence="7">
    <location>
        <begin position="105"/>
        <end position="126"/>
    </location>
</feature>
<dbReference type="HOGENOM" id="CLU_016047_1_2_9"/>
<name>R4K069_CLOPA</name>
<evidence type="ECO:0000259" key="8">
    <source>
        <dbReference type="PROSITE" id="PS50928"/>
    </source>
</evidence>
<sequence length="276" mass="30961">MNTKIRNKIFFTILVALVIIVLLFPVYWQFIISIRSSAQLNSSDMSLLPNGIHLENYIYIFTQTKFLNYMLNSFIVSMATTVISLVIGLFCSYAVARLNIKGKNFILAFVLSVSIFPGIALVSPLFVMFKKISLLNTYWGLILPYITFALPLAIWNLQAFFKDIPKEVDESVKIDGASPFIIFLKIIMPLVTPGIFTTFIMVFITAWNEFLFGLIFATNGDMRTVPVGIIMLQGEYNVPWGQISAASIIITVPVIVMVLIFQRRIISGITSGAVKS</sequence>
<proteinExistence type="inferred from homology"/>
<feature type="transmembrane region" description="Helical" evidence="7">
    <location>
        <begin position="240"/>
        <end position="261"/>
    </location>
</feature>